<dbReference type="PROSITE" id="PS51186">
    <property type="entry name" value="GNAT"/>
    <property type="match status" value="1"/>
</dbReference>
<dbReference type="KEGG" id="pcb:PCHAS_1202400"/>
<dbReference type="GO" id="GO:0031415">
    <property type="term" value="C:NatA complex"/>
    <property type="evidence" value="ECO:0007669"/>
    <property type="project" value="InterPro"/>
</dbReference>
<dbReference type="PANTHER" id="PTHR23091">
    <property type="entry name" value="N-TERMINAL ACETYLTRANSFERASE"/>
    <property type="match status" value="1"/>
</dbReference>
<dbReference type="RefSeq" id="XP_741538.1">
    <property type="nucleotide sequence ID" value="XM_736445.1"/>
</dbReference>
<comment type="similarity">
    <text evidence="3">Belongs to the acetyltransferase family. ARD1 subfamily.</text>
</comment>
<dbReference type="GO" id="GO:1990189">
    <property type="term" value="F:protein N-terminal-serine acetyltransferase activity"/>
    <property type="evidence" value="ECO:0007669"/>
    <property type="project" value="TreeGrafter"/>
</dbReference>
<reference evidence="6" key="2">
    <citation type="submission" date="2014-05" db="EMBL/GenBank/DDBJ databases">
        <authorList>
            <person name="Aslett M.A."/>
            <person name="De Silva N."/>
        </authorList>
    </citation>
    <scope>NUCLEOTIDE SEQUENCE</scope>
    <source>
        <strain evidence="6">AS</strain>
    </source>
</reference>
<dbReference type="Proteomes" id="UP000071118">
    <property type="component" value="Chromosome 12"/>
</dbReference>
<protein>
    <submittedName>
        <fullName evidence="5">N-terminal acetyltransferase A complex catalytic subunit ARD1, putative</fullName>
        <ecNumber evidence="5">2.3.1.88</ecNumber>
    </submittedName>
</protein>
<accession>A0A077TLR9</accession>
<evidence type="ECO:0000313" key="5">
    <source>
        <dbReference type="EMBL" id="SCM24277.1"/>
    </source>
</evidence>
<dbReference type="VEuPathDB" id="PlasmoDB:PCHAS_1202400"/>
<dbReference type="OrthoDB" id="25586at2759"/>
<dbReference type="SUPFAM" id="SSF55729">
    <property type="entry name" value="Acyl-CoA N-acyltransferases (Nat)"/>
    <property type="match status" value="1"/>
</dbReference>
<sequence>MLSIRKSNIYDLLAMQKCNSVNLPENYNMRYYFYHDISWPSLSQLAEDYDGKICGYTLGKLEEEDEKKGHLTSVAVLKTYRKQKLAYYLITQTHEFINKVYNVNNICLHVRVSNSAALNLYFNLLNYKIKGIEHLYYGNKEDAYQMEHIFVK</sequence>
<gene>
    <name evidence="5" type="primary">ARD1</name>
    <name evidence="5" type="ORF">PCHAJ_000307200</name>
    <name evidence="6" type="ORF">PCHAS_1202400</name>
</gene>
<evidence type="ECO:0000256" key="2">
    <source>
        <dbReference type="ARBA" id="ARBA00023315"/>
    </source>
</evidence>
<dbReference type="CDD" id="cd04301">
    <property type="entry name" value="NAT_SF"/>
    <property type="match status" value="1"/>
</dbReference>
<evidence type="ECO:0000256" key="3">
    <source>
        <dbReference type="ARBA" id="ARBA00025786"/>
    </source>
</evidence>
<evidence type="ECO:0000256" key="1">
    <source>
        <dbReference type="ARBA" id="ARBA00022679"/>
    </source>
</evidence>
<dbReference type="GO" id="GO:1990190">
    <property type="term" value="F:protein-N-terminal-glutamate acetyltransferase activity"/>
    <property type="evidence" value="ECO:0007669"/>
    <property type="project" value="TreeGrafter"/>
</dbReference>
<keyword evidence="2 5" id="KW-0012">Acyltransferase</keyword>
<evidence type="ECO:0000313" key="8">
    <source>
        <dbReference type="Proteomes" id="UP000507163"/>
    </source>
</evidence>
<dbReference type="EC" id="2.3.1.88" evidence="5"/>
<name>A0A077TLR9_PLACU</name>
<dbReference type="Pfam" id="PF00583">
    <property type="entry name" value="Acetyltransf_1"/>
    <property type="match status" value="1"/>
</dbReference>
<feature type="domain" description="N-acetyltransferase" evidence="4">
    <location>
        <begin position="2"/>
        <end position="151"/>
    </location>
</feature>
<dbReference type="EMBL" id="LK022889">
    <property type="protein sequence ID" value="VTZ69494.1"/>
    <property type="molecule type" value="Genomic_DNA"/>
</dbReference>
<evidence type="ECO:0000313" key="7">
    <source>
        <dbReference type="Proteomes" id="UP000071118"/>
    </source>
</evidence>
<dbReference type="EMBL" id="LT608178">
    <property type="protein sequence ID" value="SCM24277.1"/>
    <property type="molecule type" value="Genomic_DNA"/>
</dbReference>
<dbReference type="InterPro" id="IPR000182">
    <property type="entry name" value="GNAT_dom"/>
</dbReference>
<dbReference type="InterPro" id="IPR016181">
    <property type="entry name" value="Acyl_CoA_acyltransferase"/>
</dbReference>
<keyword evidence="7" id="KW-1185">Reference proteome</keyword>
<keyword evidence="1 5" id="KW-0808">Transferase</keyword>
<evidence type="ECO:0000313" key="6">
    <source>
        <dbReference type="EMBL" id="VTZ69494.1"/>
    </source>
</evidence>
<dbReference type="PANTHER" id="PTHR23091:SF4">
    <property type="entry name" value="N-TERMINAL AMINO-ACID N(ALPHA)-ACETYLTRANSFERASE NATA"/>
    <property type="match status" value="1"/>
</dbReference>
<proteinExistence type="inferred from homology"/>
<dbReference type="Proteomes" id="UP000507163">
    <property type="component" value="Chromosome 12"/>
</dbReference>
<organism evidence="5 8">
    <name type="scientific">Plasmodium chabaudi chabaudi</name>
    <dbReference type="NCBI Taxonomy" id="31271"/>
    <lineage>
        <taxon>Eukaryota</taxon>
        <taxon>Sar</taxon>
        <taxon>Alveolata</taxon>
        <taxon>Apicomplexa</taxon>
        <taxon>Aconoidasida</taxon>
        <taxon>Haemosporida</taxon>
        <taxon>Plasmodiidae</taxon>
        <taxon>Plasmodium</taxon>
        <taxon>Plasmodium (Vinckeia)</taxon>
    </lineage>
</organism>
<reference evidence="6 7" key="1">
    <citation type="journal article" date="2014" name="BMC Biol.">
        <title>A comprehensive evaluation of rodent malaria parasite genomes and gene expression.</title>
        <authorList>
            <person name="Otto T.D."/>
            <person name="Bohme U."/>
            <person name="Jackson A.P."/>
            <person name="Hunt M."/>
            <person name="Franke-Fayard B."/>
            <person name="Hoeijmakers W.A."/>
            <person name="Religa A.A."/>
            <person name="Robertson L."/>
            <person name="Sanders M."/>
            <person name="Ogun S.A."/>
            <person name="Cunningham D."/>
            <person name="Erhart A."/>
            <person name="Billker O."/>
            <person name="Khan S.M."/>
            <person name="Stunnenberg H.G."/>
            <person name="Langhorne J."/>
            <person name="Holder A.A."/>
            <person name="Waters A.P."/>
            <person name="Newbold C.I."/>
            <person name="Pain A."/>
            <person name="Berriman M."/>
            <person name="Janse C.J."/>
        </authorList>
    </citation>
    <scope>NUCLEOTIDE SEQUENCE [LARGE SCALE GENOMIC DNA]</scope>
    <source>
        <strain evidence="6 7">AS</strain>
    </source>
</reference>
<reference evidence="5 8" key="3">
    <citation type="submission" date="2016-08" db="EMBL/GenBank/DDBJ databases">
        <authorList>
            <consortium name="Pathogen Informatics"/>
        </authorList>
    </citation>
    <scope>NUCLEOTIDE SEQUENCE [LARGE SCALE GENOMIC DNA]</scope>
    <source>
        <strain evidence="5 8">AJ</strain>
        <strain evidence="6">AS</strain>
    </source>
</reference>
<dbReference type="AlphaFoldDB" id="A0A077TLR9"/>
<dbReference type="InterPro" id="IPR045047">
    <property type="entry name" value="Ard1-like"/>
</dbReference>
<dbReference type="Gene3D" id="3.40.630.30">
    <property type="match status" value="1"/>
</dbReference>
<evidence type="ECO:0000259" key="4">
    <source>
        <dbReference type="PROSITE" id="PS51186"/>
    </source>
</evidence>
<dbReference type="GeneID" id="3494619"/>